<dbReference type="SUPFAM" id="SSF82689">
    <property type="entry name" value="Mechanosensitive channel protein MscS (YggB), C-terminal domain"/>
    <property type="match status" value="1"/>
</dbReference>
<dbReference type="Gene3D" id="1.10.287.1260">
    <property type="match status" value="1"/>
</dbReference>
<keyword evidence="4 7" id="KW-0812">Transmembrane</keyword>
<dbReference type="InterPro" id="IPR011066">
    <property type="entry name" value="MscS_channel_C_sf"/>
</dbReference>
<dbReference type="InterPro" id="IPR011014">
    <property type="entry name" value="MscS_channel_TM-2"/>
</dbReference>
<dbReference type="EMBL" id="JAHBCL010000007">
    <property type="protein sequence ID" value="MBS7526056.1"/>
    <property type="molecule type" value="Genomic_DNA"/>
</dbReference>
<evidence type="ECO:0000256" key="3">
    <source>
        <dbReference type="ARBA" id="ARBA00022475"/>
    </source>
</evidence>
<feature type="transmembrane region" description="Helical" evidence="7">
    <location>
        <begin position="60"/>
        <end position="80"/>
    </location>
</feature>
<keyword evidence="5 7" id="KW-1133">Transmembrane helix</keyword>
<comment type="subcellular location">
    <subcellularLocation>
        <location evidence="1">Cell membrane</location>
        <topology evidence="1">Multi-pass membrane protein</topology>
    </subcellularLocation>
</comment>
<feature type="domain" description="Mechanosensitive ion channel MscS C-terminal" evidence="9">
    <location>
        <begin position="175"/>
        <end position="257"/>
    </location>
</feature>
<comment type="similarity">
    <text evidence="2">Belongs to the MscS (TC 1.A.23) family.</text>
</comment>
<dbReference type="InterPro" id="IPR045275">
    <property type="entry name" value="MscS_archaea/bacteria_type"/>
</dbReference>
<feature type="domain" description="Mechanosensitive ion channel transmembrane helices 2/3" evidence="10">
    <location>
        <begin position="62"/>
        <end position="101"/>
    </location>
</feature>
<dbReference type="InterPro" id="IPR010920">
    <property type="entry name" value="LSM_dom_sf"/>
</dbReference>
<dbReference type="Proteomes" id="UP000746471">
    <property type="component" value="Unassembled WGS sequence"/>
</dbReference>
<name>A0ABS5PNY2_9FIRM</name>
<sequence>MGFEAIDSLKATIMDSGINIVYAILILVIGFRVVNYIESRTFKTKSLIKVDPTLQSFARSAFRLGLKAVVIISALSKLGVEPSTFVAMLGAAGLAIGLALQGNFANLGAGVMIITLRPFKVGDYIEGAGQSGVITEIGLFYTRLTTFDNRAIIIPNSDLISSSLVNYSEFPTRRVDLTFGVGYGSDITTVKQTILHVVEANEMILKDPAPFIRLTNHGASSLDFKVRVWVNASDYWEVYHTMLEEVKEAFDQAGIEIPFPQMVVHRAEAE</sequence>
<evidence type="ECO:0000259" key="10">
    <source>
        <dbReference type="Pfam" id="PF21088"/>
    </source>
</evidence>
<organism evidence="11 12">
    <name type="scientific">Fusibacter paucivorans</name>
    <dbReference type="NCBI Taxonomy" id="76009"/>
    <lineage>
        <taxon>Bacteria</taxon>
        <taxon>Bacillati</taxon>
        <taxon>Bacillota</taxon>
        <taxon>Clostridia</taxon>
        <taxon>Eubacteriales</taxon>
        <taxon>Eubacteriales Family XII. Incertae Sedis</taxon>
        <taxon>Fusibacter</taxon>
    </lineage>
</organism>
<comment type="caution">
    <text evidence="11">The sequence shown here is derived from an EMBL/GenBank/DDBJ whole genome shotgun (WGS) entry which is preliminary data.</text>
</comment>
<dbReference type="InterPro" id="IPR049278">
    <property type="entry name" value="MS_channel_C"/>
</dbReference>
<dbReference type="InterPro" id="IPR049142">
    <property type="entry name" value="MS_channel_1st"/>
</dbReference>
<dbReference type="Pfam" id="PF00924">
    <property type="entry name" value="MS_channel_2nd"/>
    <property type="match status" value="1"/>
</dbReference>
<keyword evidence="12" id="KW-1185">Reference proteome</keyword>
<dbReference type="Pfam" id="PF21088">
    <property type="entry name" value="MS_channel_1st"/>
    <property type="match status" value="1"/>
</dbReference>
<dbReference type="InterPro" id="IPR023408">
    <property type="entry name" value="MscS_beta-dom_sf"/>
</dbReference>
<dbReference type="PANTHER" id="PTHR30221:SF1">
    <property type="entry name" value="SMALL-CONDUCTANCE MECHANOSENSITIVE CHANNEL"/>
    <property type="match status" value="1"/>
</dbReference>
<feature type="transmembrane region" description="Helical" evidence="7">
    <location>
        <begin position="86"/>
        <end position="114"/>
    </location>
</feature>
<keyword evidence="3" id="KW-1003">Cell membrane</keyword>
<evidence type="ECO:0000256" key="5">
    <source>
        <dbReference type="ARBA" id="ARBA00022989"/>
    </source>
</evidence>
<dbReference type="RefSeq" id="WP_213235842.1">
    <property type="nucleotide sequence ID" value="NZ_JAHBCL010000007.1"/>
</dbReference>
<dbReference type="SUPFAM" id="SSF82861">
    <property type="entry name" value="Mechanosensitive channel protein MscS (YggB), transmembrane region"/>
    <property type="match status" value="1"/>
</dbReference>
<dbReference type="PANTHER" id="PTHR30221">
    <property type="entry name" value="SMALL-CONDUCTANCE MECHANOSENSITIVE CHANNEL"/>
    <property type="match status" value="1"/>
</dbReference>
<accession>A0ABS5PNY2</accession>
<evidence type="ECO:0000256" key="1">
    <source>
        <dbReference type="ARBA" id="ARBA00004651"/>
    </source>
</evidence>
<evidence type="ECO:0000256" key="7">
    <source>
        <dbReference type="SAM" id="Phobius"/>
    </source>
</evidence>
<dbReference type="Gene3D" id="2.30.30.60">
    <property type="match status" value="1"/>
</dbReference>
<keyword evidence="6 7" id="KW-0472">Membrane</keyword>
<evidence type="ECO:0000256" key="6">
    <source>
        <dbReference type="ARBA" id="ARBA00023136"/>
    </source>
</evidence>
<evidence type="ECO:0000256" key="2">
    <source>
        <dbReference type="ARBA" id="ARBA00008017"/>
    </source>
</evidence>
<reference evidence="11 12" key="1">
    <citation type="submission" date="2021-05" db="EMBL/GenBank/DDBJ databases">
        <title>Fusibacter ferrireducens sp. nov., an anaerobic, sulfur- and Fe-reducing bacterium isolated from the mangrove sediment.</title>
        <authorList>
            <person name="Qiu D."/>
        </authorList>
    </citation>
    <scope>NUCLEOTIDE SEQUENCE [LARGE SCALE GENOMIC DNA]</scope>
    <source>
        <strain evidence="11 12">DSM 12116</strain>
    </source>
</reference>
<gene>
    <name evidence="11" type="ORF">KHM83_05165</name>
</gene>
<proteinExistence type="inferred from homology"/>
<feature type="domain" description="Mechanosensitive ion channel MscS" evidence="8">
    <location>
        <begin position="104"/>
        <end position="168"/>
    </location>
</feature>
<evidence type="ECO:0000259" key="8">
    <source>
        <dbReference type="Pfam" id="PF00924"/>
    </source>
</evidence>
<dbReference type="InterPro" id="IPR006685">
    <property type="entry name" value="MscS_channel_2nd"/>
</dbReference>
<protein>
    <submittedName>
        <fullName evidence="11">Mechanosensitive ion channel</fullName>
    </submittedName>
</protein>
<evidence type="ECO:0000259" key="9">
    <source>
        <dbReference type="Pfam" id="PF21082"/>
    </source>
</evidence>
<dbReference type="SUPFAM" id="SSF50182">
    <property type="entry name" value="Sm-like ribonucleoproteins"/>
    <property type="match status" value="1"/>
</dbReference>
<evidence type="ECO:0000256" key="4">
    <source>
        <dbReference type="ARBA" id="ARBA00022692"/>
    </source>
</evidence>
<dbReference type="Gene3D" id="3.30.70.100">
    <property type="match status" value="1"/>
</dbReference>
<evidence type="ECO:0000313" key="11">
    <source>
        <dbReference type="EMBL" id="MBS7526056.1"/>
    </source>
</evidence>
<feature type="transmembrane region" description="Helical" evidence="7">
    <location>
        <begin position="20"/>
        <end position="39"/>
    </location>
</feature>
<dbReference type="Pfam" id="PF21082">
    <property type="entry name" value="MS_channel_3rd"/>
    <property type="match status" value="1"/>
</dbReference>
<evidence type="ECO:0000313" key="12">
    <source>
        <dbReference type="Proteomes" id="UP000746471"/>
    </source>
</evidence>